<dbReference type="Gene3D" id="3.40.50.720">
    <property type="entry name" value="NAD(P)-binding Rossmann-like Domain"/>
    <property type="match status" value="1"/>
</dbReference>
<reference evidence="3" key="1">
    <citation type="journal article" date="2019" name="Int. J. Syst. Evol. Microbiol.">
        <title>The Global Catalogue of Microorganisms (GCM) 10K type strain sequencing project: providing services to taxonomists for standard genome sequencing and annotation.</title>
        <authorList>
            <consortium name="The Broad Institute Genomics Platform"/>
            <consortium name="The Broad Institute Genome Sequencing Center for Infectious Disease"/>
            <person name="Wu L."/>
            <person name="Ma J."/>
        </authorList>
    </citation>
    <scope>NUCLEOTIDE SEQUENCE [LARGE SCALE GENOMIC DNA]</scope>
    <source>
        <strain evidence="3">JCM 16704</strain>
    </source>
</reference>
<keyword evidence="3" id="KW-1185">Reference proteome</keyword>
<name>A0ABP7Z1U9_9SPHI</name>
<dbReference type="SUPFAM" id="SSF116726">
    <property type="entry name" value="TrkA C-terminal domain-like"/>
    <property type="match status" value="1"/>
</dbReference>
<proteinExistence type="predicted"/>
<evidence type="ECO:0000313" key="2">
    <source>
        <dbReference type="EMBL" id="GAA4144975.1"/>
    </source>
</evidence>
<dbReference type="InterPro" id="IPR050721">
    <property type="entry name" value="Trk_Ktr_HKT_K-transport"/>
</dbReference>
<gene>
    <name evidence="2" type="ORF">GCM10022216_28520</name>
</gene>
<dbReference type="PANTHER" id="PTHR43833:SF7">
    <property type="entry name" value="KTR SYSTEM POTASSIUM UPTAKE PROTEIN C"/>
    <property type="match status" value="1"/>
</dbReference>
<dbReference type="InterPro" id="IPR003148">
    <property type="entry name" value="RCK_N"/>
</dbReference>
<dbReference type="Pfam" id="PF02254">
    <property type="entry name" value="TrkA_N"/>
    <property type="match status" value="1"/>
</dbReference>
<evidence type="ECO:0000259" key="1">
    <source>
        <dbReference type="Pfam" id="PF02254"/>
    </source>
</evidence>
<dbReference type="Gene3D" id="3.30.70.1450">
    <property type="entry name" value="Regulator of K+ conductance, C-terminal domain"/>
    <property type="match status" value="1"/>
</dbReference>
<organism evidence="2 3">
    <name type="scientific">Sphingobacterium kyonggiense</name>
    <dbReference type="NCBI Taxonomy" id="714075"/>
    <lineage>
        <taxon>Bacteria</taxon>
        <taxon>Pseudomonadati</taxon>
        <taxon>Bacteroidota</taxon>
        <taxon>Sphingobacteriia</taxon>
        <taxon>Sphingobacteriales</taxon>
        <taxon>Sphingobacteriaceae</taxon>
        <taxon>Sphingobacterium</taxon>
    </lineage>
</organism>
<comment type="caution">
    <text evidence="2">The sequence shown here is derived from an EMBL/GenBank/DDBJ whole genome shotgun (WGS) entry which is preliminary data.</text>
</comment>
<protein>
    <submittedName>
        <fullName evidence="2">TrkA family potassium uptake protein</fullName>
    </submittedName>
</protein>
<accession>A0ABP7Z1U9</accession>
<dbReference type="RefSeq" id="WP_344675452.1">
    <property type="nucleotide sequence ID" value="NZ_BAAAZI010000011.1"/>
</dbReference>
<dbReference type="InterPro" id="IPR036291">
    <property type="entry name" value="NAD(P)-bd_dom_sf"/>
</dbReference>
<sequence>MKYIVLGLGHFGRSLAIHLTESGHEVIAADKNLSIVEQNKDKITHTVCMDSTDKEAVSSLPLRESNAVIVAIGEDEGASLLTIALLKQLKVKRIIGRVVSDLQKTVLEAMNIEEYIMPEEEAAERLAMRLDNIDIVDSFKVSEKYSIIETKVPSKYIGMTLKEADLTNKYKVIVLTTVKTETATTGDGVTRVSKEASGIAKSDTILQENDILVLFGELSNIKNLIQKG</sequence>
<dbReference type="InterPro" id="IPR036721">
    <property type="entry name" value="RCK_C_sf"/>
</dbReference>
<dbReference type="EMBL" id="BAAAZI010000011">
    <property type="protein sequence ID" value="GAA4144975.1"/>
    <property type="molecule type" value="Genomic_DNA"/>
</dbReference>
<dbReference type="SUPFAM" id="SSF51735">
    <property type="entry name" value="NAD(P)-binding Rossmann-fold domains"/>
    <property type="match status" value="1"/>
</dbReference>
<feature type="domain" description="RCK N-terminal" evidence="1">
    <location>
        <begin position="3"/>
        <end position="118"/>
    </location>
</feature>
<dbReference type="PANTHER" id="PTHR43833">
    <property type="entry name" value="POTASSIUM CHANNEL PROTEIN 2-RELATED-RELATED"/>
    <property type="match status" value="1"/>
</dbReference>
<evidence type="ECO:0000313" key="3">
    <source>
        <dbReference type="Proteomes" id="UP001500101"/>
    </source>
</evidence>
<dbReference type="Proteomes" id="UP001500101">
    <property type="component" value="Unassembled WGS sequence"/>
</dbReference>